<dbReference type="PANTHER" id="PTHR33418">
    <property type="entry name" value="HELICASE-ASSOCIATED"/>
    <property type="match status" value="1"/>
</dbReference>
<feature type="domain" description="Helicase-associated" evidence="1">
    <location>
        <begin position="58"/>
        <end position="135"/>
    </location>
</feature>
<gene>
    <name evidence="2" type="ORF">CYCCA115_LOCUS4459</name>
</gene>
<dbReference type="Gene3D" id="6.10.140.530">
    <property type="match status" value="9"/>
</dbReference>
<feature type="domain" description="Helicase-associated" evidence="1">
    <location>
        <begin position="412"/>
        <end position="475"/>
    </location>
</feature>
<dbReference type="InterPro" id="IPR005114">
    <property type="entry name" value="Helicase_assoc"/>
</dbReference>
<feature type="domain" description="Helicase-associated" evidence="1">
    <location>
        <begin position="628"/>
        <end position="690"/>
    </location>
</feature>
<feature type="domain" description="Helicase-associated" evidence="1">
    <location>
        <begin position="344"/>
        <end position="404"/>
    </location>
</feature>
<organism evidence="2 3">
    <name type="scientific">Cylindrotheca closterium</name>
    <dbReference type="NCBI Taxonomy" id="2856"/>
    <lineage>
        <taxon>Eukaryota</taxon>
        <taxon>Sar</taxon>
        <taxon>Stramenopiles</taxon>
        <taxon>Ochrophyta</taxon>
        <taxon>Bacillariophyta</taxon>
        <taxon>Bacillariophyceae</taxon>
        <taxon>Bacillariophycidae</taxon>
        <taxon>Bacillariales</taxon>
        <taxon>Bacillariaceae</taxon>
        <taxon>Cylindrotheca</taxon>
    </lineage>
</organism>
<feature type="domain" description="Helicase-associated" evidence="1">
    <location>
        <begin position="276"/>
        <end position="336"/>
    </location>
</feature>
<dbReference type="Pfam" id="PF03457">
    <property type="entry name" value="HA"/>
    <property type="match status" value="8"/>
</dbReference>
<sequence length="698" mass="84240">MFLLSYQLDRTVALQQKNPVISLSSRHQMPFQRPTAYRWSTAVDETAMSEETHVAPYDDWDEQFEQLLSFKAKYGHCNFPKNAPTELTTEFPTLAIFCQHQRTEFHHRSKSIQGRMALSTFDRNVRFRKLEEIGFELYGNLAGWHNKYHELVEYHRRNGNVRVGLHEDSSLCKWVIDQRAKRTKGKLSEIQIVLLNNVGFEWESEFADEVWNANYMKLVEFRKKHGNCHVDARGQLYSWIDHQRQRRAKKKLRASLSDKQIQLLDDIEFPWIPNRHEERWYAQYNRLVRFQKDHGHSDPARSTHNKLQDWVIFQRTKRERGQVSKEQIDLLDKVGFSWESKTCAWSEMYRKLAEYYDDKGHLRVDTDDHQNLYDWMNVQRKRYHGIMIPTLTDICIEKLEEISFCWSLDGKDRAWHEKYTEAVEFYKEHGHIRVTEKNNPSLYNWIEMQGKRYKEIKGHRPLSEKELELLEQIDFPFFEKLPRLAWSEMYSKIMKYQKENDGRFPTSHKDDPDLNCWMRQQRNRVRSAYGYVPLSLEERSLLESIGCPLLHRGTQLRSWYEKYDQMLNFQQEHGHFLVSKKQNQSLWRWRQTQRARYHRTDLRGLVLLKSQRYLLERIDFPWTSDYREVEWQMQYDELVRFSEEHGHVRVGDLEEPQLRRWLEYQRQKYKGNGSTELSEHQLEQLQKIGVFCSDSGKG</sequence>
<name>A0AAD2FFR3_9STRA</name>
<reference evidence="2" key="1">
    <citation type="submission" date="2023-08" db="EMBL/GenBank/DDBJ databases">
        <authorList>
            <person name="Audoor S."/>
            <person name="Bilcke G."/>
        </authorList>
    </citation>
    <scope>NUCLEOTIDE SEQUENCE</scope>
</reference>
<dbReference type="Proteomes" id="UP001295423">
    <property type="component" value="Unassembled WGS sequence"/>
</dbReference>
<accession>A0AAD2FFR3</accession>
<dbReference type="AlphaFoldDB" id="A0AAD2FFR3"/>
<feature type="domain" description="Helicase-associated" evidence="1">
    <location>
        <begin position="144"/>
        <end position="200"/>
    </location>
</feature>
<evidence type="ECO:0000313" key="3">
    <source>
        <dbReference type="Proteomes" id="UP001295423"/>
    </source>
</evidence>
<feature type="domain" description="Helicase-associated" evidence="1">
    <location>
        <begin position="208"/>
        <end position="269"/>
    </location>
</feature>
<keyword evidence="3" id="KW-1185">Reference proteome</keyword>
<comment type="caution">
    <text evidence="2">The sequence shown here is derived from an EMBL/GenBank/DDBJ whole genome shotgun (WGS) entry which is preliminary data.</text>
</comment>
<protein>
    <recommendedName>
        <fullName evidence="1">Helicase-associated domain-containing protein</fullName>
    </recommendedName>
</protein>
<feature type="domain" description="Helicase-associated" evidence="1">
    <location>
        <begin position="557"/>
        <end position="620"/>
    </location>
</feature>
<evidence type="ECO:0000259" key="1">
    <source>
        <dbReference type="Pfam" id="PF03457"/>
    </source>
</evidence>
<dbReference type="PANTHER" id="PTHR33418:SF1">
    <property type="entry name" value="HELICASE-ASSOCIATED DOMAIN-CONTAINING PROTEIN"/>
    <property type="match status" value="1"/>
</dbReference>
<evidence type="ECO:0000313" key="2">
    <source>
        <dbReference type="EMBL" id="CAJ1935121.1"/>
    </source>
</evidence>
<proteinExistence type="predicted"/>
<dbReference type="EMBL" id="CAKOGP040000446">
    <property type="protein sequence ID" value="CAJ1935121.1"/>
    <property type="molecule type" value="Genomic_DNA"/>
</dbReference>